<keyword evidence="3" id="KW-1185">Reference proteome</keyword>
<reference evidence="2 3" key="1">
    <citation type="submission" date="2023-07" db="EMBL/GenBank/DDBJ databases">
        <title>Sorghum-associated microbial communities from plants grown in Nebraska, USA.</title>
        <authorList>
            <person name="Schachtman D."/>
        </authorList>
    </citation>
    <scope>NUCLEOTIDE SEQUENCE [LARGE SCALE GENOMIC DNA]</scope>
    <source>
        <strain evidence="2 3">BE240</strain>
    </source>
</reference>
<feature type="domain" description="Amidohydrolase-related" evidence="1">
    <location>
        <begin position="58"/>
        <end position="413"/>
    </location>
</feature>
<dbReference type="EMBL" id="JAVDWE010000002">
    <property type="protein sequence ID" value="MDR7093530.1"/>
    <property type="molecule type" value="Genomic_DNA"/>
</dbReference>
<comment type="caution">
    <text evidence="2">The sequence shown here is derived from an EMBL/GenBank/DDBJ whole genome shotgun (WGS) entry which is preliminary data.</text>
</comment>
<protein>
    <submittedName>
        <fullName evidence="2">Imidazolonepropionase-like amidohydrolase</fullName>
    </submittedName>
</protein>
<dbReference type="RefSeq" id="WP_204732614.1">
    <property type="nucleotide sequence ID" value="NZ_JAVDWE010000002.1"/>
</dbReference>
<dbReference type="Gene3D" id="2.30.40.10">
    <property type="entry name" value="Urease, subunit C, domain 1"/>
    <property type="match status" value="1"/>
</dbReference>
<organism evidence="2 3">
    <name type="scientific">Hydrogenophaga laconesensis</name>
    <dbReference type="NCBI Taxonomy" id="1805971"/>
    <lineage>
        <taxon>Bacteria</taxon>
        <taxon>Pseudomonadati</taxon>
        <taxon>Pseudomonadota</taxon>
        <taxon>Betaproteobacteria</taxon>
        <taxon>Burkholderiales</taxon>
        <taxon>Comamonadaceae</taxon>
        <taxon>Hydrogenophaga</taxon>
    </lineage>
</organism>
<dbReference type="CDD" id="cd01299">
    <property type="entry name" value="Met_dep_hydrolase_A"/>
    <property type="match status" value="1"/>
</dbReference>
<gene>
    <name evidence="2" type="ORF">J2X09_001262</name>
</gene>
<evidence type="ECO:0000313" key="2">
    <source>
        <dbReference type="EMBL" id="MDR7093530.1"/>
    </source>
</evidence>
<proteinExistence type="predicted"/>
<dbReference type="InterPro" id="IPR032466">
    <property type="entry name" value="Metal_Hydrolase"/>
</dbReference>
<dbReference type="InterPro" id="IPR011059">
    <property type="entry name" value="Metal-dep_hydrolase_composite"/>
</dbReference>
<dbReference type="Gene3D" id="3.20.20.140">
    <property type="entry name" value="Metal-dependent hydrolases"/>
    <property type="match status" value="1"/>
</dbReference>
<dbReference type="PANTHER" id="PTHR43135:SF3">
    <property type="entry name" value="ALPHA-D-RIBOSE 1-METHYLPHOSPHONATE 5-TRIPHOSPHATE DIPHOSPHATASE"/>
    <property type="match status" value="1"/>
</dbReference>
<dbReference type="InterPro" id="IPR006680">
    <property type="entry name" value="Amidohydro-rel"/>
</dbReference>
<dbReference type="SUPFAM" id="SSF51556">
    <property type="entry name" value="Metallo-dependent hydrolases"/>
    <property type="match status" value="1"/>
</dbReference>
<dbReference type="Proteomes" id="UP001265550">
    <property type="component" value="Unassembled WGS sequence"/>
</dbReference>
<evidence type="ECO:0000313" key="3">
    <source>
        <dbReference type="Proteomes" id="UP001265550"/>
    </source>
</evidence>
<accession>A0ABU1V841</accession>
<sequence length="454" mass="49384">MTARTFIHCGHLFDGLSGRAEALQTLVVYGDTIDWVGPTAQAPDMTDGDTLLDYSGLFVMPGMVDCHAHITYGNALTQEDIDLYASMEFRTLRSMVAAQAILKSGFTSIIDPACSGLISPAVRDAVNVGLFQGPRITASGRALTTQQGLYDWYPEWIGVPEASTGVMTTSMDQAIALIRQQAKSGVDAIKLTMDGIHARRNGGGLISAYTQAETHTMVDEIHRLGKLAVVHARGREGALYSARAGVDIIYHASSICDEGIQAALDNQVYLCPSLALLVNNIEFHEPTDPSAPWWPDIQRRELATASKNLTRAREAGVRFMSGSEAGFAVTPYGEWGAKELEAHVRYVGMTPAEAIICATVDSTRLLRERDRLGGLVQGRLADLVAVHGDPLQDITLLQRREAIQAVLLGGKPVDLTPAPTHARHFSEFSQGMWNRVYDRPYVDAHFPRSQAQPA</sequence>
<evidence type="ECO:0000259" key="1">
    <source>
        <dbReference type="Pfam" id="PF01979"/>
    </source>
</evidence>
<dbReference type="InterPro" id="IPR057744">
    <property type="entry name" value="OTAase-like"/>
</dbReference>
<dbReference type="PANTHER" id="PTHR43135">
    <property type="entry name" value="ALPHA-D-RIBOSE 1-METHYLPHOSPHONATE 5-TRIPHOSPHATE DIPHOSPHATASE"/>
    <property type="match status" value="1"/>
</dbReference>
<dbReference type="Pfam" id="PF01979">
    <property type="entry name" value="Amidohydro_1"/>
    <property type="match status" value="1"/>
</dbReference>
<name>A0ABU1V841_9BURK</name>
<dbReference type="InterPro" id="IPR051781">
    <property type="entry name" value="Metallo-dep_Hydrolase"/>
</dbReference>
<dbReference type="SUPFAM" id="SSF51338">
    <property type="entry name" value="Composite domain of metallo-dependent hydrolases"/>
    <property type="match status" value="1"/>
</dbReference>